<name>A0A329RK38_9STRA</name>
<dbReference type="Proteomes" id="UP000251314">
    <property type="component" value="Unassembled WGS sequence"/>
</dbReference>
<dbReference type="EMBL" id="RCMI01000210">
    <property type="protein sequence ID" value="KAG2925476.1"/>
    <property type="molecule type" value="Genomic_DNA"/>
</dbReference>
<dbReference type="Proteomes" id="UP000735874">
    <property type="component" value="Unassembled WGS sequence"/>
</dbReference>
<dbReference type="AlphaFoldDB" id="A0A329RK38"/>
<organism evidence="7 8">
    <name type="scientific">Phytophthora cactorum</name>
    <dbReference type="NCBI Taxonomy" id="29920"/>
    <lineage>
        <taxon>Eukaryota</taxon>
        <taxon>Sar</taxon>
        <taxon>Stramenopiles</taxon>
        <taxon>Oomycota</taxon>
        <taxon>Peronosporomycetes</taxon>
        <taxon>Peronosporales</taxon>
        <taxon>Peronosporaceae</taxon>
        <taxon>Phytophthora</taxon>
    </lineage>
</organism>
<dbReference type="SUPFAM" id="SSF50630">
    <property type="entry name" value="Acid proteases"/>
    <property type="match status" value="1"/>
</dbReference>
<accession>A0A329RK38</accession>
<dbReference type="EMBL" id="MJFZ01000839">
    <property type="protein sequence ID" value="RAW24751.1"/>
    <property type="molecule type" value="Genomic_DNA"/>
</dbReference>
<dbReference type="EMBL" id="RCMV01000451">
    <property type="protein sequence ID" value="KAG3216970.1"/>
    <property type="molecule type" value="Genomic_DNA"/>
</dbReference>
<dbReference type="EMBL" id="RCMG01000437">
    <property type="protein sequence ID" value="KAG2854261.1"/>
    <property type="molecule type" value="Genomic_DNA"/>
</dbReference>
<evidence type="ECO:0000313" key="4">
    <source>
        <dbReference type="EMBL" id="KAG2925476.1"/>
    </source>
</evidence>
<dbReference type="Proteomes" id="UP000774804">
    <property type="component" value="Unassembled WGS sequence"/>
</dbReference>
<keyword evidence="8" id="KW-1185">Reference proteome</keyword>
<evidence type="ECO:0000313" key="6">
    <source>
        <dbReference type="EMBL" id="KAG3216970.1"/>
    </source>
</evidence>
<evidence type="ECO:0000313" key="3">
    <source>
        <dbReference type="EMBL" id="KAG2920041.1"/>
    </source>
</evidence>
<dbReference type="Proteomes" id="UP000760860">
    <property type="component" value="Unassembled WGS sequence"/>
</dbReference>
<dbReference type="VEuPathDB" id="FungiDB:PC110_g18826"/>
<evidence type="ECO:0000313" key="5">
    <source>
        <dbReference type="EMBL" id="KAG2984273.1"/>
    </source>
</evidence>
<reference evidence="2" key="2">
    <citation type="submission" date="2018-10" db="EMBL/GenBank/DDBJ databases">
        <title>Effector identification in a new, highly contiguous assembly of the strawberry crown rot pathogen Phytophthora cactorum.</title>
        <authorList>
            <person name="Armitage A.D."/>
            <person name="Nellist C.F."/>
            <person name="Bates H."/>
            <person name="Vickerstaff R.J."/>
            <person name="Harrison R.J."/>
        </authorList>
    </citation>
    <scope>NUCLEOTIDE SEQUENCE</scope>
    <source>
        <strain evidence="2">15-7</strain>
        <strain evidence="4">4032</strain>
        <strain evidence="3">4040</strain>
        <strain evidence="5">P415</strain>
        <strain evidence="6">P421</strain>
    </source>
</reference>
<protein>
    <recommendedName>
        <fullName evidence="9">Peptidase A2 domain-containing protein</fullName>
    </recommendedName>
</protein>
<evidence type="ECO:0008006" key="9">
    <source>
        <dbReference type="Google" id="ProtNLM"/>
    </source>
</evidence>
<evidence type="ECO:0000313" key="2">
    <source>
        <dbReference type="EMBL" id="KAG2854261.1"/>
    </source>
</evidence>
<evidence type="ECO:0000313" key="7">
    <source>
        <dbReference type="EMBL" id="RAW24751.1"/>
    </source>
</evidence>
<evidence type="ECO:0000313" key="8">
    <source>
        <dbReference type="Proteomes" id="UP000251314"/>
    </source>
</evidence>
<evidence type="ECO:0000256" key="1">
    <source>
        <dbReference type="SAM" id="MobiDB-lite"/>
    </source>
</evidence>
<dbReference type="EMBL" id="RCML01000237">
    <property type="protein sequence ID" value="KAG2984273.1"/>
    <property type="molecule type" value="Genomic_DNA"/>
</dbReference>
<comment type="caution">
    <text evidence="7">The sequence shown here is derived from an EMBL/GenBank/DDBJ whole genome shotgun (WGS) entry which is preliminary data.</text>
</comment>
<dbReference type="Proteomes" id="UP000736787">
    <property type="component" value="Unassembled WGS sequence"/>
</dbReference>
<reference evidence="7 8" key="1">
    <citation type="submission" date="2018-01" db="EMBL/GenBank/DDBJ databases">
        <title>Draft genome of the strawberry crown rot pathogen Phytophthora cactorum.</title>
        <authorList>
            <person name="Armitage A.D."/>
            <person name="Lysoe E."/>
            <person name="Nellist C.F."/>
            <person name="Harrison R.J."/>
            <person name="Brurberg M.B."/>
        </authorList>
    </citation>
    <scope>NUCLEOTIDE SEQUENCE [LARGE SCALE GENOMIC DNA]</scope>
    <source>
        <strain evidence="7 8">10300</strain>
    </source>
</reference>
<gene>
    <name evidence="7" type="ORF">PC110_g18826</name>
    <name evidence="2" type="ORF">PC113_g13471</name>
    <name evidence="4" type="ORF">PC115_g8234</name>
    <name evidence="3" type="ORF">PC117_g16633</name>
    <name evidence="5" type="ORF">PC118_g8952</name>
    <name evidence="6" type="ORF">PC129_g12181</name>
</gene>
<sequence>MSAIIRDDTSNPGCVDPDRVQPDPLDPDRIVLQLGLGQRYGWREDHDQDGKHDVVMVHGAVNDNRARILLDTGASGSMMSLDIARRLKLSFRMLKDVWLPTCITAEARVKVTLGMAVVYVLNVRLTNIG</sequence>
<dbReference type="InterPro" id="IPR021109">
    <property type="entry name" value="Peptidase_aspartic_dom_sf"/>
</dbReference>
<dbReference type="Gene3D" id="2.40.70.10">
    <property type="entry name" value="Acid Proteases"/>
    <property type="match status" value="1"/>
</dbReference>
<dbReference type="Pfam" id="PF13650">
    <property type="entry name" value="Asp_protease_2"/>
    <property type="match status" value="1"/>
</dbReference>
<dbReference type="OrthoDB" id="127679at2759"/>
<dbReference type="EMBL" id="RCMK01000596">
    <property type="protein sequence ID" value="KAG2920041.1"/>
    <property type="molecule type" value="Genomic_DNA"/>
</dbReference>
<dbReference type="Proteomes" id="UP000697107">
    <property type="component" value="Unassembled WGS sequence"/>
</dbReference>
<proteinExistence type="predicted"/>
<feature type="region of interest" description="Disordered" evidence="1">
    <location>
        <begin position="1"/>
        <end position="24"/>
    </location>
</feature>